<dbReference type="InterPro" id="IPR012944">
    <property type="entry name" value="SusD_RagB_dom"/>
</dbReference>
<keyword evidence="4" id="KW-0472">Membrane</keyword>
<accession>A0ABT3HT84</accession>
<dbReference type="InterPro" id="IPR011990">
    <property type="entry name" value="TPR-like_helical_dom_sf"/>
</dbReference>
<dbReference type="Gene3D" id="2.20.20.130">
    <property type="match status" value="1"/>
</dbReference>
<evidence type="ECO:0000313" key="9">
    <source>
        <dbReference type="Proteomes" id="UP001163731"/>
    </source>
</evidence>
<evidence type="ECO:0000256" key="4">
    <source>
        <dbReference type="ARBA" id="ARBA00023136"/>
    </source>
</evidence>
<dbReference type="PROSITE" id="PS51257">
    <property type="entry name" value="PROKAR_LIPOPROTEIN"/>
    <property type="match status" value="1"/>
</dbReference>
<dbReference type="InterPro" id="IPR033985">
    <property type="entry name" value="SusD-like_N"/>
</dbReference>
<comment type="subcellular location">
    <subcellularLocation>
        <location evidence="1">Cell outer membrane</location>
    </subcellularLocation>
</comment>
<evidence type="ECO:0000256" key="5">
    <source>
        <dbReference type="ARBA" id="ARBA00023237"/>
    </source>
</evidence>
<evidence type="ECO:0000256" key="3">
    <source>
        <dbReference type="ARBA" id="ARBA00022729"/>
    </source>
</evidence>
<feature type="domain" description="RagB/SusD" evidence="6">
    <location>
        <begin position="352"/>
        <end position="471"/>
    </location>
</feature>
<dbReference type="Gene3D" id="1.25.40.390">
    <property type="match status" value="1"/>
</dbReference>
<dbReference type="SUPFAM" id="SSF48452">
    <property type="entry name" value="TPR-like"/>
    <property type="match status" value="1"/>
</dbReference>
<dbReference type="Pfam" id="PF07980">
    <property type="entry name" value="SusD_RagB"/>
    <property type="match status" value="1"/>
</dbReference>
<reference evidence="8" key="1">
    <citation type="submission" date="2022-10" db="EMBL/GenBank/DDBJ databases">
        <title>Chryseobacterium babae sp. nov. isolated from the gut of the beetle Oryctes rhinoceros, and Chryseobacterium kimseyorum sp. nov., isolated from a stick insect rearing cage.</title>
        <authorList>
            <person name="Shelomi M."/>
            <person name="Han C.-J."/>
            <person name="Chen W.-M."/>
            <person name="Chen H.-K."/>
            <person name="Liaw S.-J."/>
            <person name="Muhle E."/>
            <person name="Clermont D."/>
        </authorList>
    </citation>
    <scope>NUCLEOTIDE SEQUENCE</scope>
    <source>
        <strain evidence="8">09-1422</strain>
    </source>
</reference>
<comment type="caution">
    <text evidence="8">The sequence shown here is derived from an EMBL/GenBank/DDBJ whole genome shotgun (WGS) entry which is preliminary data.</text>
</comment>
<organism evidence="8 9">
    <name type="scientific">Chryseobacterium kimseyorum</name>
    <dbReference type="NCBI Taxonomy" id="2984028"/>
    <lineage>
        <taxon>Bacteria</taxon>
        <taxon>Pseudomonadati</taxon>
        <taxon>Bacteroidota</taxon>
        <taxon>Flavobacteriia</taxon>
        <taxon>Flavobacteriales</taxon>
        <taxon>Weeksellaceae</taxon>
        <taxon>Chryseobacterium group</taxon>
        <taxon>Chryseobacterium</taxon>
    </lineage>
</organism>
<evidence type="ECO:0000256" key="2">
    <source>
        <dbReference type="ARBA" id="ARBA00006275"/>
    </source>
</evidence>
<evidence type="ECO:0000313" key="8">
    <source>
        <dbReference type="EMBL" id="MCW3167013.1"/>
    </source>
</evidence>
<dbReference type="Pfam" id="PF14322">
    <property type="entry name" value="SusD-like_3"/>
    <property type="match status" value="1"/>
</dbReference>
<proteinExistence type="inferred from homology"/>
<sequence length="471" mass="52581">MKRLIFSIISIVSLASCSDFLYSEPVESVSITEQLGSKQGMLESLNGAYYQLRSIYFTEAALTYGDLLSGNLKFSPSASSGNISIDATVSNVYQFDDQKMDSDLSLFYSDMYGMINNVNLILQYADQLPDATVAEISEIKAEALALRAFAHFHLYKYYAQNYTYTADASHLGIVYNTKPLTIGEDYPSRGTAASNFTLLENDIQTSISLFQATPAIPVGQKKNFMNIDAAKMLAAEIALWKNDWQKAYEYSNAMITDTSTILTPSTNVATDWALSESIFEIANTNNNDFPAATIYNFMSAANKSNYVATDDVYSLYSTNDLRKSLFESQNLKTTTSAGSPNLPYHFTKKYKMKTGSLIYRLGLAYFIRAEAGLRLGNSSQALNDINTIRNRAGLTNLTSINLDLLLEEKRKEFVFENQYFFDLMRNHKNVVRNNGCLSNNCSPTYPNNKFVLPIPHASITINSAMQQNPGY</sequence>
<dbReference type="Gene3D" id="1.25.40.900">
    <property type="match status" value="1"/>
</dbReference>
<dbReference type="EMBL" id="JAPDHW010000001">
    <property type="protein sequence ID" value="MCW3167013.1"/>
    <property type="molecule type" value="Genomic_DNA"/>
</dbReference>
<evidence type="ECO:0000256" key="1">
    <source>
        <dbReference type="ARBA" id="ARBA00004442"/>
    </source>
</evidence>
<evidence type="ECO:0000259" key="6">
    <source>
        <dbReference type="Pfam" id="PF07980"/>
    </source>
</evidence>
<keyword evidence="9" id="KW-1185">Reference proteome</keyword>
<dbReference type="RefSeq" id="WP_264748311.1">
    <property type="nucleotide sequence ID" value="NZ_JAPDHW010000001.1"/>
</dbReference>
<keyword evidence="5" id="KW-0998">Cell outer membrane</keyword>
<keyword evidence="3" id="KW-0732">Signal</keyword>
<feature type="domain" description="SusD-like N-terminal" evidence="7">
    <location>
        <begin position="92"/>
        <end position="214"/>
    </location>
</feature>
<name>A0ABT3HT84_9FLAO</name>
<dbReference type="Proteomes" id="UP001163731">
    <property type="component" value="Unassembled WGS sequence"/>
</dbReference>
<protein>
    <submittedName>
        <fullName evidence="8">RagB/SusD family nutrient uptake outer membrane protein</fullName>
    </submittedName>
</protein>
<gene>
    <name evidence="8" type="ORF">OMO38_00600</name>
</gene>
<comment type="similarity">
    <text evidence="2">Belongs to the SusD family.</text>
</comment>
<evidence type="ECO:0000259" key="7">
    <source>
        <dbReference type="Pfam" id="PF14322"/>
    </source>
</evidence>